<reference evidence="6" key="2">
    <citation type="submission" date="2020-09" db="EMBL/GenBank/DDBJ databases">
        <authorList>
            <person name="Sun Q."/>
            <person name="Kim S."/>
        </authorList>
    </citation>
    <scope>NUCLEOTIDE SEQUENCE</scope>
    <source>
        <strain evidence="6">KCTC 42097</strain>
    </source>
</reference>
<dbReference type="InterPro" id="IPR048442">
    <property type="entry name" value="DosC_2nd"/>
</dbReference>
<dbReference type="FunFam" id="3.30.70.270:FF:000001">
    <property type="entry name" value="Diguanylate cyclase domain protein"/>
    <property type="match status" value="1"/>
</dbReference>
<feature type="domain" description="GGDEF" evidence="5">
    <location>
        <begin position="316"/>
        <end position="449"/>
    </location>
</feature>
<dbReference type="GO" id="GO:0052621">
    <property type="term" value="F:diguanylate cyclase activity"/>
    <property type="evidence" value="ECO:0007669"/>
    <property type="project" value="UniProtKB-EC"/>
</dbReference>
<dbReference type="GO" id="GO:0005886">
    <property type="term" value="C:plasma membrane"/>
    <property type="evidence" value="ECO:0007669"/>
    <property type="project" value="TreeGrafter"/>
</dbReference>
<reference evidence="6" key="1">
    <citation type="journal article" date="2014" name="Int. J. Syst. Evol. Microbiol.">
        <title>Complete genome sequence of Corynebacterium casei LMG S-19264T (=DSM 44701T), isolated from a smear-ripened cheese.</title>
        <authorList>
            <consortium name="US DOE Joint Genome Institute (JGI-PGF)"/>
            <person name="Walter F."/>
            <person name="Albersmeier A."/>
            <person name="Kalinowski J."/>
            <person name="Ruckert C."/>
        </authorList>
    </citation>
    <scope>NUCLEOTIDE SEQUENCE</scope>
    <source>
        <strain evidence="6">KCTC 42097</strain>
    </source>
</reference>
<name>A0A8J3DS15_9HYPH</name>
<dbReference type="AlphaFoldDB" id="A0A8J3DS15"/>
<evidence type="ECO:0000313" key="6">
    <source>
        <dbReference type="EMBL" id="GHC71159.1"/>
    </source>
</evidence>
<dbReference type="SUPFAM" id="SSF46458">
    <property type="entry name" value="Globin-like"/>
    <property type="match status" value="1"/>
</dbReference>
<dbReference type="EMBL" id="BMZO01000005">
    <property type="protein sequence ID" value="GHC71159.1"/>
    <property type="molecule type" value="Genomic_DNA"/>
</dbReference>
<evidence type="ECO:0000256" key="3">
    <source>
        <dbReference type="ARBA" id="ARBA00029839"/>
    </source>
</evidence>
<dbReference type="GO" id="GO:1902201">
    <property type="term" value="P:negative regulation of bacterial-type flagellum-dependent cell motility"/>
    <property type="evidence" value="ECO:0007669"/>
    <property type="project" value="TreeGrafter"/>
</dbReference>
<dbReference type="InterPro" id="IPR043128">
    <property type="entry name" value="Rev_trsase/Diguanyl_cyclase"/>
</dbReference>
<accession>A0A8J3DS15</accession>
<dbReference type="SUPFAM" id="SSF55073">
    <property type="entry name" value="Nucleotide cyclase"/>
    <property type="match status" value="1"/>
</dbReference>
<dbReference type="NCBIfam" id="TIGR00254">
    <property type="entry name" value="GGDEF"/>
    <property type="match status" value="1"/>
</dbReference>
<proteinExistence type="predicted"/>
<dbReference type="CDD" id="cd01949">
    <property type="entry name" value="GGDEF"/>
    <property type="match status" value="1"/>
</dbReference>
<gene>
    <name evidence="6" type="ORF">GCM10010136_18130</name>
</gene>
<organism evidence="6 7">
    <name type="scientific">Limoniibacter endophyticus</name>
    <dbReference type="NCBI Taxonomy" id="1565040"/>
    <lineage>
        <taxon>Bacteria</taxon>
        <taxon>Pseudomonadati</taxon>
        <taxon>Pseudomonadota</taxon>
        <taxon>Alphaproteobacteria</taxon>
        <taxon>Hyphomicrobiales</taxon>
        <taxon>Bartonellaceae</taxon>
        <taxon>Limoniibacter</taxon>
    </lineage>
</organism>
<dbReference type="GO" id="GO:0043709">
    <property type="term" value="P:cell adhesion involved in single-species biofilm formation"/>
    <property type="evidence" value="ECO:0007669"/>
    <property type="project" value="TreeGrafter"/>
</dbReference>
<evidence type="ECO:0000256" key="4">
    <source>
        <dbReference type="ARBA" id="ARBA00034247"/>
    </source>
</evidence>
<evidence type="ECO:0000313" key="7">
    <source>
        <dbReference type="Proteomes" id="UP000641137"/>
    </source>
</evidence>
<dbReference type="EC" id="2.7.7.65" evidence="1"/>
<dbReference type="InterPro" id="IPR029787">
    <property type="entry name" value="Nucleotide_cyclase"/>
</dbReference>
<evidence type="ECO:0000259" key="5">
    <source>
        <dbReference type="PROSITE" id="PS50887"/>
    </source>
</evidence>
<evidence type="ECO:0000256" key="1">
    <source>
        <dbReference type="ARBA" id="ARBA00012528"/>
    </source>
</evidence>
<comment type="catalytic activity">
    <reaction evidence="4">
        <text>2 GTP = 3',3'-c-di-GMP + 2 diphosphate</text>
        <dbReference type="Rhea" id="RHEA:24898"/>
        <dbReference type="ChEBI" id="CHEBI:33019"/>
        <dbReference type="ChEBI" id="CHEBI:37565"/>
        <dbReference type="ChEBI" id="CHEBI:58805"/>
        <dbReference type="EC" id="2.7.7.65"/>
    </reaction>
</comment>
<dbReference type="Gene3D" id="1.10.490.10">
    <property type="entry name" value="Globins"/>
    <property type="match status" value="1"/>
</dbReference>
<comment type="caution">
    <text evidence="6">The sequence shown here is derived from an EMBL/GenBank/DDBJ whole genome shotgun (WGS) entry which is preliminary data.</text>
</comment>
<dbReference type="InterPro" id="IPR050469">
    <property type="entry name" value="Diguanylate_Cyclase"/>
</dbReference>
<dbReference type="Pfam" id="PF11563">
    <property type="entry name" value="Protoglobin"/>
    <property type="match status" value="1"/>
</dbReference>
<dbReference type="InterPro" id="IPR000160">
    <property type="entry name" value="GGDEF_dom"/>
</dbReference>
<keyword evidence="7" id="KW-1185">Reference proteome</keyword>
<dbReference type="GO" id="GO:0020037">
    <property type="term" value="F:heme binding"/>
    <property type="evidence" value="ECO:0007669"/>
    <property type="project" value="InterPro"/>
</dbReference>
<dbReference type="GO" id="GO:0019825">
    <property type="term" value="F:oxygen binding"/>
    <property type="evidence" value="ECO:0007669"/>
    <property type="project" value="InterPro"/>
</dbReference>
<dbReference type="InterPro" id="IPR009050">
    <property type="entry name" value="Globin-like_sf"/>
</dbReference>
<dbReference type="PANTHER" id="PTHR45138:SF9">
    <property type="entry name" value="DIGUANYLATE CYCLASE DGCM-RELATED"/>
    <property type="match status" value="1"/>
</dbReference>
<evidence type="ECO:0000256" key="2">
    <source>
        <dbReference type="ARBA" id="ARBA00015125"/>
    </source>
</evidence>
<dbReference type="InterPro" id="IPR012292">
    <property type="entry name" value="Globin/Proto"/>
</dbReference>
<protein>
    <recommendedName>
        <fullName evidence="2">Diguanylate cyclase DosC</fullName>
        <ecNumber evidence="1">2.7.7.65</ecNumber>
    </recommendedName>
    <alternativeName>
        <fullName evidence="3">Direct oxygen-sensing cyclase</fullName>
    </alternativeName>
</protein>
<dbReference type="PANTHER" id="PTHR45138">
    <property type="entry name" value="REGULATORY COMPONENTS OF SENSORY TRANSDUCTION SYSTEM"/>
    <property type="match status" value="1"/>
</dbReference>
<dbReference type="PROSITE" id="PS50887">
    <property type="entry name" value="GGDEF"/>
    <property type="match status" value="1"/>
</dbReference>
<dbReference type="Gene3D" id="3.30.70.270">
    <property type="match status" value="1"/>
</dbReference>
<dbReference type="Pfam" id="PF21118">
    <property type="entry name" value="DosC_2nd"/>
    <property type="match status" value="1"/>
</dbReference>
<dbReference type="Pfam" id="PF00990">
    <property type="entry name" value="GGDEF"/>
    <property type="match status" value="1"/>
</dbReference>
<dbReference type="SMART" id="SM00267">
    <property type="entry name" value="GGDEF"/>
    <property type="match status" value="1"/>
</dbReference>
<sequence length="450" mass="50219">MTEKPGLSIWESTPEASLVQSRGILTQIVHEHVDALVGKFYSVFLTHSEGSTFLSHSVVNDRLHSSLRRWLLDLVQTDPDGDLSGFDARQIKIGEVHARLKIPNHLVMEGMTLLKSEISRRVAQNNPDAVQVATTLILLGELVDYSMRLMTRSYVTDTTRRVQTDEAFRLFSLGQDINLERETQRAALMEWSQSVLFGLLGRGNKTLPVSLSASPFGLWVRHRAALLFQGSPILRSIEKLMIEVDEDLLPSIDSETPSSIVALQERMDEVKFHLNDLFQAAANVENGTDPLTRALNRRFLPSVLSREITLAKEGPSELSVLMVDIDHFKSINDTHGHSVGDIALSHTAATLLDFVRVSDFVFRYGGEEFLIVLVETGRTEALTIAERIRQRLAALDIPLSEHENLKITASIGVATFEGHPDYEYLINAADRALYEAKRSGRNRVIEACAA</sequence>
<dbReference type="InterPro" id="IPR044398">
    <property type="entry name" value="Globin-sensor_dom"/>
</dbReference>
<dbReference type="Proteomes" id="UP000641137">
    <property type="component" value="Unassembled WGS sequence"/>
</dbReference>
<dbReference type="RefSeq" id="WP_189489664.1">
    <property type="nucleotide sequence ID" value="NZ_BMZO01000005.1"/>
</dbReference>